<keyword evidence="4" id="KW-0804">Transcription</keyword>
<sequence>MNFQRTQTLSSRISSNSTLPGSSWPLVSQSTVDPAPPYHPLSSNPAIQASLSTFPSRLRLGTSSLAQPIYTNNYIQNRLQRPNSPIDSHPSNNSAVPLSEPGKRARRVVNYAENDSSRLPYDNELDQALEDDPKAARASVTRGRPSHASRLSHNASINQTPLGGQAGRLAAARNSTPTPSPSEQAKNQEEDLAKRKYADGHSYLGQDPPAKWIQVERRIKRTPLLMNTLGLSENDEAMESLCLVPIRIELDTDELRIRDVFTWNLRERYITPEIFSLEFCADAGIPSGIYVPKIVEQIKSQLSQYSLLSATKLVPDEAELSHFSEDQLVGIEPDLRVVIQLDVQIETLHLIDRIEWDLASPLTPELFTAQYICDLNLPRSASPIIAHAIHEEICRHKRDCLSLGLISQEMLAASASATASAAAVAHQENEAQPASTAASIIQHPIGIVQTSFKMEMDPLLKEKYGSSRGPKKLEGVWRDWHEANHFGPKLQLIHVDDLEWTEIEKERAARRSRREPIRTARRR</sequence>
<evidence type="ECO:0000256" key="4">
    <source>
        <dbReference type="ARBA" id="ARBA00023163"/>
    </source>
</evidence>
<name>A0A2N5UIF0_9BASI</name>
<dbReference type="EMBL" id="PGCI01000142">
    <property type="protein sequence ID" value="PLW37456.1"/>
    <property type="molecule type" value="Genomic_DNA"/>
</dbReference>
<evidence type="ECO:0000313" key="7">
    <source>
        <dbReference type="EMBL" id="PLW37456.1"/>
    </source>
</evidence>
<evidence type="ECO:0000256" key="6">
    <source>
        <dbReference type="SAM" id="MobiDB-lite"/>
    </source>
</evidence>
<proteinExistence type="inferred from homology"/>
<feature type="compositionally biased region" description="Polar residues" evidence="6">
    <location>
        <begin position="174"/>
        <end position="185"/>
    </location>
</feature>
<dbReference type="GO" id="GO:0000228">
    <property type="term" value="C:nuclear chromosome"/>
    <property type="evidence" value="ECO:0007669"/>
    <property type="project" value="InterPro"/>
</dbReference>
<dbReference type="Pfam" id="PF04855">
    <property type="entry name" value="SNF5"/>
    <property type="match status" value="1"/>
</dbReference>
<feature type="region of interest" description="Disordered" evidence="6">
    <location>
        <begin position="132"/>
        <end position="190"/>
    </location>
</feature>
<dbReference type="InterPro" id="IPR006939">
    <property type="entry name" value="SNF5"/>
</dbReference>
<evidence type="ECO:0000256" key="1">
    <source>
        <dbReference type="ARBA" id="ARBA00004123"/>
    </source>
</evidence>
<feature type="compositionally biased region" description="Polar residues" evidence="6">
    <location>
        <begin position="149"/>
        <end position="161"/>
    </location>
</feature>
<evidence type="ECO:0000256" key="5">
    <source>
        <dbReference type="ARBA" id="ARBA00023242"/>
    </source>
</evidence>
<feature type="region of interest" description="Disordered" evidence="6">
    <location>
        <begin position="1"/>
        <end position="43"/>
    </location>
</feature>
<comment type="subcellular location">
    <subcellularLocation>
        <location evidence="1">Nucleus</location>
    </subcellularLocation>
</comment>
<dbReference type="GO" id="GO:0006338">
    <property type="term" value="P:chromatin remodeling"/>
    <property type="evidence" value="ECO:0007669"/>
    <property type="project" value="InterPro"/>
</dbReference>
<dbReference type="Proteomes" id="UP000235392">
    <property type="component" value="Unassembled WGS sequence"/>
</dbReference>
<evidence type="ECO:0000313" key="8">
    <source>
        <dbReference type="Proteomes" id="UP000235392"/>
    </source>
</evidence>
<dbReference type="AlphaFoldDB" id="A0A2N5UIF0"/>
<evidence type="ECO:0000256" key="2">
    <source>
        <dbReference type="ARBA" id="ARBA00010239"/>
    </source>
</evidence>
<evidence type="ECO:0000256" key="3">
    <source>
        <dbReference type="ARBA" id="ARBA00023015"/>
    </source>
</evidence>
<keyword evidence="3" id="KW-0805">Transcription regulation</keyword>
<feature type="compositionally biased region" description="Polar residues" evidence="6">
    <location>
        <begin position="1"/>
        <end position="32"/>
    </location>
</feature>
<dbReference type="PANTHER" id="PTHR10019">
    <property type="entry name" value="SNF5"/>
    <property type="match status" value="1"/>
</dbReference>
<keyword evidence="5" id="KW-0539">Nucleus</keyword>
<accession>A0A2N5UIF0</accession>
<comment type="similarity">
    <text evidence="2">Belongs to the SNF5 family.</text>
</comment>
<organism evidence="7 8">
    <name type="scientific">Puccinia coronata f. sp. avenae</name>
    <dbReference type="NCBI Taxonomy" id="200324"/>
    <lineage>
        <taxon>Eukaryota</taxon>
        <taxon>Fungi</taxon>
        <taxon>Dikarya</taxon>
        <taxon>Basidiomycota</taxon>
        <taxon>Pucciniomycotina</taxon>
        <taxon>Pucciniomycetes</taxon>
        <taxon>Pucciniales</taxon>
        <taxon>Pucciniaceae</taxon>
        <taxon>Puccinia</taxon>
    </lineage>
</organism>
<protein>
    <submittedName>
        <fullName evidence="7">Uncharacterized protein</fullName>
    </submittedName>
</protein>
<gene>
    <name evidence="7" type="ORF">PCASD_10674</name>
</gene>
<feature type="region of interest" description="Disordered" evidence="6">
    <location>
        <begin position="80"/>
        <end position="104"/>
    </location>
</feature>
<feature type="compositionally biased region" description="Polar residues" evidence="6">
    <location>
        <begin position="80"/>
        <end position="96"/>
    </location>
</feature>
<comment type="caution">
    <text evidence="7">The sequence shown here is derived from an EMBL/GenBank/DDBJ whole genome shotgun (WGS) entry which is preliminary data.</text>
</comment>
<reference evidence="7 8" key="1">
    <citation type="submission" date="2017-11" db="EMBL/GenBank/DDBJ databases">
        <title>De novo assembly and phasing of dikaryotic genomes from two isolates of Puccinia coronata f. sp. avenae, the causal agent of oat crown rust.</title>
        <authorList>
            <person name="Miller M.E."/>
            <person name="Zhang Y."/>
            <person name="Omidvar V."/>
            <person name="Sperschneider J."/>
            <person name="Schwessinger B."/>
            <person name="Raley C."/>
            <person name="Palmer J.M."/>
            <person name="Garnica D."/>
            <person name="Upadhyaya N."/>
            <person name="Rathjen J."/>
            <person name="Taylor J.M."/>
            <person name="Park R.F."/>
            <person name="Dodds P.N."/>
            <person name="Hirsch C.D."/>
            <person name="Kianian S.F."/>
            <person name="Figueroa M."/>
        </authorList>
    </citation>
    <scope>NUCLEOTIDE SEQUENCE [LARGE SCALE GENOMIC DNA]</scope>
    <source>
        <strain evidence="7">12SD80</strain>
    </source>
</reference>